<keyword evidence="6" id="KW-0539">Nucleus</keyword>
<comment type="caution">
    <text evidence="7">The sequence shown here is derived from an EMBL/GenBank/DDBJ whole genome shotgun (WGS) entry which is preliminary data.</text>
</comment>
<comment type="function">
    <text evidence="1">May be involved in spermatogenesis.</text>
</comment>
<evidence type="ECO:0000256" key="5">
    <source>
        <dbReference type="ARBA" id="ARBA00022490"/>
    </source>
</evidence>
<protein>
    <recommendedName>
        <fullName evidence="4">Cilia- and flagella-associated protein 299</fullName>
    </recommendedName>
</protein>
<evidence type="ECO:0000256" key="6">
    <source>
        <dbReference type="ARBA" id="ARBA00023242"/>
    </source>
</evidence>
<keyword evidence="5" id="KW-0963">Cytoplasm</keyword>
<comment type="subcellular location">
    <subcellularLocation>
        <location evidence="3">Cytoplasm</location>
    </subcellularLocation>
    <subcellularLocation>
        <location evidence="2">Nucleus</location>
    </subcellularLocation>
</comment>
<sequence length="359" mass="41096">MCIGRTSILRLCSTVSTSQTLASFLYNRRNVDLYILPMAATERHMAHSPDNNHKHLLRLVPKYSPLLVPTGQNGLLYSHTSVFLDHYSSSDHCWSVPTDADEPFRFGDAPNTTIRPVKRNISNRLHVVFSRTLASAGKELKDNFLRALAEREEANRSGKMTVPSKFHKLTLQWLKCKMSSGYLLWDYDVSVSVKVLFQVTMTRIRTHREQFVSFSSRVTLQNVCDVPFSCCMSCLLVTSVIFIRDHNTLGQEVSGYIDYAHRLKTQDFEPYFSGKKQLMPGRSDLCYYNWKTQVSTSNSSPNFEVIYDDPNGLLFKNKRDKKILNVDPSSGPGEDSNRTFLQSDLYVHVVIYDHNIRTV</sequence>
<organism evidence="7 8">
    <name type="scientific">Scophthalmus maximus</name>
    <name type="common">Turbot</name>
    <name type="synonym">Psetta maxima</name>
    <dbReference type="NCBI Taxonomy" id="52904"/>
    <lineage>
        <taxon>Eukaryota</taxon>
        <taxon>Metazoa</taxon>
        <taxon>Chordata</taxon>
        <taxon>Craniata</taxon>
        <taxon>Vertebrata</taxon>
        <taxon>Euteleostomi</taxon>
        <taxon>Actinopterygii</taxon>
        <taxon>Neopterygii</taxon>
        <taxon>Teleostei</taxon>
        <taxon>Neoteleostei</taxon>
        <taxon>Acanthomorphata</taxon>
        <taxon>Carangaria</taxon>
        <taxon>Pleuronectiformes</taxon>
        <taxon>Pleuronectoidei</taxon>
        <taxon>Scophthalmidae</taxon>
        <taxon>Scophthalmus</taxon>
    </lineage>
</organism>
<evidence type="ECO:0000313" key="7">
    <source>
        <dbReference type="EMBL" id="KAF0034347.1"/>
    </source>
</evidence>
<evidence type="ECO:0000256" key="3">
    <source>
        <dbReference type="ARBA" id="ARBA00004496"/>
    </source>
</evidence>
<dbReference type="GO" id="GO:0005634">
    <property type="term" value="C:nucleus"/>
    <property type="evidence" value="ECO:0007669"/>
    <property type="project" value="UniProtKB-SubCell"/>
</dbReference>
<evidence type="ECO:0000256" key="4">
    <source>
        <dbReference type="ARBA" id="ARBA00021436"/>
    </source>
</evidence>
<proteinExistence type="predicted"/>
<dbReference type="InterPro" id="IPR027887">
    <property type="entry name" value="DUF4464"/>
</dbReference>
<evidence type="ECO:0000256" key="2">
    <source>
        <dbReference type="ARBA" id="ARBA00004123"/>
    </source>
</evidence>
<reference evidence="7 8" key="1">
    <citation type="submission" date="2019-06" db="EMBL/GenBank/DDBJ databases">
        <title>Draft genomes of female and male turbot (Scophthalmus maximus).</title>
        <authorList>
            <person name="Xu H."/>
            <person name="Xu X.-W."/>
            <person name="Shao C."/>
            <person name="Chen S."/>
        </authorList>
    </citation>
    <scope>NUCLEOTIDE SEQUENCE [LARGE SCALE GENOMIC DNA]</scope>
    <source>
        <strain evidence="7">Ysfricsl-2016a</strain>
        <tissue evidence="7">Blood</tissue>
    </source>
</reference>
<evidence type="ECO:0000313" key="8">
    <source>
        <dbReference type="Proteomes" id="UP000438429"/>
    </source>
</evidence>
<dbReference type="AlphaFoldDB" id="A0A6A4SMD0"/>
<dbReference type="GO" id="GO:0005737">
    <property type="term" value="C:cytoplasm"/>
    <property type="evidence" value="ECO:0007669"/>
    <property type="project" value="UniProtKB-SubCell"/>
</dbReference>
<dbReference type="PANTHER" id="PTHR33588:SF1">
    <property type="entry name" value="CILIA- AND FLAGELLA-ASSOCIATED PROTEIN 299"/>
    <property type="match status" value="1"/>
</dbReference>
<dbReference type="EMBL" id="VEVO01000012">
    <property type="protein sequence ID" value="KAF0034347.1"/>
    <property type="molecule type" value="Genomic_DNA"/>
</dbReference>
<evidence type="ECO:0000256" key="1">
    <source>
        <dbReference type="ARBA" id="ARBA00003056"/>
    </source>
</evidence>
<dbReference type="Proteomes" id="UP000438429">
    <property type="component" value="Unassembled WGS sequence"/>
</dbReference>
<name>A0A6A4SMD0_SCOMX</name>
<gene>
    <name evidence="7" type="ORF">F2P81_014413</name>
</gene>
<accession>A0A6A4SMD0</accession>
<dbReference type="PANTHER" id="PTHR33588">
    <property type="entry name" value="CILIA- AND FLAGELLA-ASSOCIATED PROTEIN 299"/>
    <property type="match status" value="1"/>
</dbReference>
<dbReference type="Pfam" id="PF14713">
    <property type="entry name" value="DUF4464"/>
    <property type="match status" value="1"/>
</dbReference>